<keyword evidence="3" id="KW-1185">Reference proteome</keyword>
<dbReference type="AlphaFoldDB" id="A0A7G9GPM4"/>
<dbReference type="KEGG" id="ehn:H9Q80_02055"/>
<accession>A0A7G9GPM4</accession>
<protein>
    <submittedName>
        <fullName evidence="2">Phage tail family protein</fullName>
    </submittedName>
</protein>
<name>A0A7G9GPM4_9FIRM</name>
<proteinExistence type="predicted"/>
<dbReference type="InterPro" id="IPR054738">
    <property type="entry name" value="Siphovirus-type_tail_C"/>
</dbReference>
<sequence>MIVNDINIEEIIGVVVLSFDKQPREIVNYDDWITGALTPIMTLPEEYRYNLLTIKLLVVGNDLEDIEEKESKLQRLFTRGILKEDDSKYLFPYIYQNGTKMRINRLANEITYMLYSPYMYKEEKNVTLAKSSSQEITVEGTTKTPCTYEIKALTSIIDFEINSIKVHDIPLGSTLVIDGKKCLITIDGTNKFGDSTLIEFPFLVPGKNTIKVNNVNCEIKVKYEPRYI</sequence>
<dbReference type="Pfam" id="PF22768">
    <property type="entry name" value="SPP1_Dit"/>
    <property type="match status" value="1"/>
</dbReference>
<dbReference type="Proteomes" id="UP000515856">
    <property type="component" value="Chromosome"/>
</dbReference>
<evidence type="ECO:0000259" key="1">
    <source>
        <dbReference type="Pfam" id="PF22768"/>
    </source>
</evidence>
<dbReference type="Gene3D" id="2.60.120.860">
    <property type="match status" value="1"/>
</dbReference>
<feature type="domain" description="Siphovirus-type tail component C-terminal" evidence="1">
    <location>
        <begin position="139"/>
        <end position="227"/>
    </location>
</feature>
<reference evidence="2 3" key="1">
    <citation type="submission" date="2020-08" db="EMBL/GenBank/DDBJ databases">
        <authorList>
            <person name="Liu C."/>
            <person name="Sun Q."/>
        </authorList>
    </citation>
    <scope>NUCLEOTIDE SEQUENCE [LARGE SCALE GENOMIC DNA]</scope>
    <source>
        <strain evidence="2 3">NSJ-61</strain>
    </source>
</reference>
<evidence type="ECO:0000313" key="2">
    <source>
        <dbReference type="EMBL" id="QNM12756.1"/>
    </source>
</evidence>
<organism evidence="2 3">
    <name type="scientific">[Eubacterium] hominis</name>
    <dbReference type="NCBI Taxonomy" id="2764325"/>
    <lineage>
        <taxon>Bacteria</taxon>
        <taxon>Bacillati</taxon>
        <taxon>Bacillota</taxon>
        <taxon>Erysipelotrichia</taxon>
        <taxon>Erysipelotrichales</taxon>
        <taxon>Erysipelotrichaceae</taxon>
        <taxon>Amedibacillus</taxon>
    </lineage>
</organism>
<dbReference type="EMBL" id="CP060636">
    <property type="protein sequence ID" value="QNM12756.1"/>
    <property type="molecule type" value="Genomic_DNA"/>
</dbReference>
<gene>
    <name evidence="2" type="ORF">H9Q80_02055</name>
</gene>
<dbReference type="RefSeq" id="WP_117455350.1">
    <property type="nucleotide sequence ID" value="NZ_CP060636.1"/>
</dbReference>
<evidence type="ECO:0000313" key="3">
    <source>
        <dbReference type="Proteomes" id="UP000515856"/>
    </source>
</evidence>